<proteinExistence type="predicted"/>
<accession>A0A5C4KZ52</accession>
<dbReference type="EMBL" id="VDDB01000008">
    <property type="protein sequence ID" value="TNB96705.1"/>
    <property type="molecule type" value="Genomic_DNA"/>
</dbReference>
<dbReference type="Proteomes" id="UP000306272">
    <property type="component" value="Unassembled WGS sequence"/>
</dbReference>
<name>A0A5C4KZ52_PSEJE</name>
<evidence type="ECO:0008006" key="3">
    <source>
        <dbReference type="Google" id="ProtNLM"/>
    </source>
</evidence>
<reference evidence="1" key="1">
    <citation type="submission" date="2019-06" db="EMBL/GenBank/DDBJ databases">
        <title>Pseudomonas-derived Butenolides : (Bio)synthesis of Styrolides.</title>
        <authorList>
            <person name="Klapper M."/>
            <person name="Chowdhury S."/>
            <person name="Stallforth P."/>
        </authorList>
    </citation>
    <scope>NUCLEOTIDE SEQUENCE [LARGE SCALE GENOMIC DNA]</scope>
    <source>
        <strain evidence="1">EC-S101</strain>
    </source>
</reference>
<evidence type="ECO:0000313" key="1">
    <source>
        <dbReference type="EMBL" id="TNB96705.1"/>
    </source>
</evidence>
<comment type="caution">
    <text evidence="1">The sequence shown here is derived from an EMBL/GenBank/DDBJ whole genome shotgun (WGS) entry which is preliminary data.</text>
</comment>
<protein>
    <recommendedName>
        <fullName evidence="3">Lipoprotein</fullName>
    </recommendedName>
</protein>
<keyword evidence="2" id="KW-1185">Reference proteome</keyword>
<gene>
    <name evidence="1" type="ORF">FHG55_11665</name>
</gene>
<dbReference type="AlphaFoldDB" id="A0A5C4KZ52"/>
<organism evidence="1 2">
    <name type="scientific">Pseudomonas jessenii</name>
    <dbReference type="NCBI Taxonomy" id="77298"/>
    <lineage>
        <taxon>Bacteria</taxon>
        <taxon>Pseudomonadati</taxon>
        <taxon>Pseudomonadota</taxon>
        <taxon>Gammaproteobacteria</taxon>
        <taxon>Pseudomonadales</taxon>
        <taxon>Pseudomonadaceae</taxon>
        <taxon>Pseudomonas</taxon>
    </lineage>
</organism>
<dbReference type="RefSeq" id="WP_139054446.1">
    <property type="nucleotide sequence ID" value="NZ_VDDB01000008.1"/>
</dbReference>
<dbReference type="PROSITE" id="PS51257">
    <property type="entry name" value="PROKAR_LIPOPROTEIN"/>
    <property type="match status" value="1"/>
</dbReference>
<evidence type="ECO:0000313" key="2">
    <source>
        <dbReference type="Proteomes" id="UP000306272"/>
    </source>
</evidence>
<sequence>MQLDSYRSALKSVVLTAALGVFLSGCVGAIVALPEKTTLRTDEHKALSARSINPNITRTERSTPTREWCGITVWALVIPVPLKLPVCTSYFEQSFGSDEFGKEVVLLNSEQKVASPFYACGPLMVLAPVVHGYQGNALCGVFPK</sequence>